<proteinExistence type="predicted"/>
<organism evidence="1 2">
    <name type="scientific">Coniosporium tulheliwenetii</name>
    <dbReference type="NCBI Taxonomy" id="3383036"/>
    <lineage>
        <taxon>Eukaryota</taxon>
        <taxon>Fungi</taxon>
        <taxon>Dikarya</taxon>
        <taxon>Ascomycota</taxon>
        <taxon>Pezizomycotina</taxon>
        <taxon>Dothideomycetes</taxon>
        <taxon>Dothideomycetes incertae sedis</taxon>
        <taxon>Coniosporium</taxon>
    </lineage>
</organism>
<dbReference type="Proteomes" id="UP001172680">
    <property type="component" value="Unassembled WGS sequence"/>
</dbReference>
<comment type="caution">
    <text evidence="1">The sequence shown here is derived from an EMBL/GenBank/DDBJ whole genome shotgun (WGS) entry which is preliminary data.</text>
</comment>
<evidence type="ECO:0000313" key="2">
    <source>
        <dbReference type="Proteomes" id="UP001172680"/>
    </source>
</evidence>
<protein>
    <submittedName>
        <fullName evidence="1">Uncharacterized protein</fullName>
    </submittedName>
</protein>
<sequence length="675" mass="74339">MADTLRKHAVSDDVMVLHGCAHNPTGLDLSEEQWKTVADICEEKNLFPFFDLAYQGFASGNLANDASPIRHFLRRRTLEFAVAQSFSKNFGLYGERIGALHIATLSYEASLKVVGELARLQRAEITTAPAYGARVVATILKDEALFRQWQEDLDHMSGRMRRMRQKLYVELTKRKTPGSWDHILSEFGIVNITLVTEWNVGYVAEAFDKVARATQNENRARLASLYSDFRYQQATNPDGYVANVNAWRKALIDASRAGLLPGQGASNDLLSIRTGEELARALETKQWGRPLALGAHLRAQLDPLPWAVLSWSLRQVGLLSSNPTSDTLAVGSFVIVANVEAAAAAVLAQIRETHTSNVSLIHSRETFTSTFAHALSPSLPFSATDVTILLTHLSRDKSACALSPDGRTIKLAAPGTEPSRVTEQDVTIAHLRTLITSLETQIPALAVRVAELDASARKAVAAKSKTAAMSALRSKKLAASALERRTATLGQLEEVMARIEQAADHVEVVRIMAASAGVLRGLNKEVGGAEGVEGVVEALREEMGKVDEVGGVLNEVGVEGAVDEEEVDEEFEGLEREAREKREAAEAEKTRKRLEELGRVEVERKSREEEADRRRVEDGQKDQMMQELDHVMRERQPEDTEVEETLEGFGRMSLDEVRPAHAEAEKRDKDAVPAS</sequence>
<gene>
    <name evidence="1" type="ORF">H2199_003464</name>
</gene>
<reference evidence="1" key="1">
    <citation type="submission" date="2022-10" db="EMBL/GenBank/DDBJ databases">
        <title>Culturing micro-colonial fungi from biological soil crusts in the Mojave desert and describing Neophaeococcomyces mojavensis, and introducing the new genera and species Taxawa tesnikishii.</title>
        <authorList>
            <person name="Kurbessoian T."/>
            <person name="Stajich J.E."/>
        </authorList>
    </citation>
    <scope>NUCLEOTIDE SEQUENCE</scope>
    <source>
        <strain evidence="1">JES_115</strain>
    </source>
</reference>
<accession>A0ACC2Z9R5</accession>
<evidence type="ECO:0000313" key="1">
    <source>
        <dbReference type="EMBL" id="KAJ9644501.1"/>
    </source>
</evidence>
<name>A0ACC2Z9R5_9PEZI</name>
<dbReference type="EMBL" id="JAPDRP010000009">
    <property type="protein sequence ID" value="KAJ9644501.1"/>
    <property type="molecule type" value="Genomic_DNA"/>
</dbReference>
<keyword evidence="2" id="KW-1185">Reference proteome</keyword>